<sequence length="192" mass="20912">VLVLGGTGGVGSVAIQLLKAWGAYVVATCSADAIDWMHQNTNVDECIDYNSHQLATYEGTFDFVLDAATRNNLKTIDEQALRTLKKISKSKYVSITSPLLRTLDTQGLLFGSLTSLGKAGSDTFRGLRQGVSIRWAFFSPNPAALESIKDLVEKGQIKAIVEKVYSFNQLPDAYKKVQSGHARGKTVIQIDN</sequence>
<dbReference type="PANTHER" id="PTHR11695:SF294">
    <property type="entry name" value="RETICULON-4-INTERACTING PROTEIN 1, MITOCHONDRIAL"/>
    <property type="match status" value="1"/>
</dbReference>
<evidence type="ECO:0000313" key="6">
    <source>
        <dbReference type="EMBL" id="RWS04508.1"/>
    </source>
</evidence>
<comment type="caution">
    <text evidence="6">The sequence shown here is derived from an EMBL/GenBank/DDBJ whole genome shotgun (WGS) entry which is preliminary data.</text>
</comment>
<evidence type="ECO:0000256" key="2">
    <source>
        <dbReference type="ARBA" id="ARBA00010371"/>
    </source>
</evidence>
<dbReference type="InterPro" id="IPR036291">
    <property type="entry name" value="NAD(P)-bd_dom_sf"/>
</dbReference>
<evidence type="ECO:0000256" key="3">
    <source>
        <dbReference type="ARBA" id="ARBA00022946"/>
    </source>
</evidence>
<comment type="subcellular location">
    <subcellularLocation>
        <location evidence="1">Mitochondrion</location>
    </subcellularLocation>
</comment>
<dbReference type="OrthoDB" id="48317at2759"/>
<dbReference type="GO" id="GO:0005739">
    <property type="term" value="C:mitochondrion"/>
    <property type="evidence" value="ECO:0007669"/>
    <property type="project" value="UniProtKB-SubCell"/>
</dbReference>
<dbReference type="Gene3D" id="3.40.50.720">
    <property type="entry name" value="NAD(P)-binding Rossmann-like Domain"/>
    <property type="match status" value="1"/>
</dbReference>
<dbReference type="Gene3D" id="3.90.180.10">
    <property type="entry name" value="Medium-chain alcohol dehydrogenases, catalytic domain"/>
    <property type="match status" value="1"/>
</dbReference>
<dbReference type="AlphaFoldDB" id="A0A443QNA2"/>
<keyword evidence="4" id="KW-0560">Oxidoreductase</keyword>
<keyword evidence="3" id="KW-0809">Transit peptide</keyword>
<keyword evidence="7" id="KW-1185">Reference proteome</keyword>
<protein>
    <submittedName>
        <fullName evidence="6">Reticulon-4-interacting protein 1-like protein</fullName>
    </submittedName>
</protein>
<evidence type="ECO:0000256" key="1">
    <source>
        <dbReference type="ARBA" id="ARBA00004173"/>
    </source>
</evidence>
<dbReference type="PANTHER" id="PTHR11695">
    <property type="entry name" value="ALCOHOL DEHYDROGENASE RELATED"/>
    <property type="match status" value="1"/>
</dbReference>
<dbReference type="Proteomes" id="UP000285301">
    <property type="component" value="Unassembled WGS sequence"/>
</dbReference>
<reference evidence="6 7" key="1">
    <citation type="journal article" date="2018" name="Gigascience">
        <title>Genomes of trombidid mites reveal novel predicted allergens and laterally-transferred genes associated with secondary metabolism.</title>
        <authorList>
            <person name="Dong X."/>
            <person name="Chaisiri K."/>
            <person name="Xia D."/>
            <person name="Armstrong S.D."/>
            <person name="Fang Y."/>
            <person name="Donnelly M.J."/>
            <person name="Kadowaki T."/>
            <person name="McGarry J.W."/>
            <person name="Darby A.C."/>
            <person name="Makepeace B.L."/>
        </authorList>
    </citation>
    <scope>NUCLEOTIDE SEQUENCE [LARGE SCALE GENOMIC DNA]</scope>
    <source>
        <strain evidence="6">UoL-WK</strain>
    </source>
</reference>
<evidence type="ECO:0000313" key="7">
    <source>
        <dbReference type="Proteomes" id="UP000285301"/>
    </source>
</evidence>
<dbReference type="EMBL" id="NCKU01005490">
    <property type="protein sequence ID" value="RWS04508.1"/>
    <property type="molecule type" value="Genomic_DNA"/>
</dbReference>
<evidence type="ECO:0000256" key="5">
    <source>
        <dbReference type="ARBA" id="ARBA00023128"/>
    </source>
</evidence>
<evidence type="ECO:0000256" key="4">
    <source>
        <dbReference type="ARBA" id="ARBA00023002"/>
    </source>
</evidence>
<dbReference type="Pfam" id="PF13602">
    <property type="entry name" value="ADH_zinc_N_2"/>
    <property type="match status" value="1"/>
</dbReference>
<dbReference type="STRING" id="1965070.A0A443QNA2"/>
<accession>A0A443QNA2</accession>
<keyword evidence="5" id="KW-0496">Mitochondrion</keyword>
<dbReference type="GO" id="GO:0016491">
    <property type="term" value="F:oxidoreductase activity"/>
    <property type="evidence" value="ECO:0007669"/>
    <property type="project" value="UniProtKB-KW"/>
</dbReference>
<proteinExistence type="inferred from homology"/>
<name>A0A443QNA2_9ACAR</name>
<feature type="non-terminal residue" evidence="6">
    <location>
        <position position="1"/>
    </location>
</feature>
<feature type="non-terminal residue" evidence="6">
    <location>
        <position position="192"/>
    </location>
</feature>
<organism evidence="6 7">
    <name type="scientific">Dinothrombium tinctorium</name>
    <dbReference type="NCBI Taxonomy" id="1965070"/>
    <lineage>
        <taxon>Eukaryota</taxon>
        <taxon>Metazoa</taxon>
        <taxon>Ecdysozoa</taxon>
        <taxon>Arthropoda</taxon>
        <taxon>Chelicerata</taxon>
        <taxon>Arachnida</taxon>
        <taxon>Acari</taxon>
        <taxon>Acariformes</taxon>
        <taxon>Trombidiformes</taxon>
        <taxon>Prostigmata</taxon>
        <taxon>Anystina</taxon>
        <taxon>Parasitengona</taxon>
        <taxon>Trombidioidea</taxon>
        <taxon>Trombidiidae</taxon>
        <taxon>Dinothrombium</taxon>
    </lineage>
</organism>
<dbReference type="SUPFAM" id="SSF51735">
    <property type="entry name" value="NAD(P)-binding Rossmann-fold domains"/>
    <property type="match status" value="1"/>
</dbReference>
<comment type="similarity">
    <text evidence="2">Belongs to the zinc-containing alcohol dehydrogenase family. Quinone oxidoreductase subfamily.</text>
</comment>
<gene>
    <name evidence="6" type="ORF">B4U79_07119</name>
</gene>
<dbReference type="InterPro" id="IPR050700">
    <property type="entry name" value="YIM1/Zinc_Alcohol_DH_Fams"/>
</dbReference>
<dbReference type="FunFam" id="3.40.50.720:FF:000147">
    <property type="entry name" value="Reticulon-4-interacting protein 1 homolog, mitochondrial"/>
    <property type="match status" value="1"/>
</dbReference>